<dbReference type="AlphaFoldDB" id="K6ZUS3"/>
<gene>
    <name evidence="4 5" type="primary">cyaY</name>
    <name evidence="5" type="ORF">GPAL_0204</name>
</gene>
<dbReference type="NCBIfam" id="TIGR03421">
    <property type="entry name" value="FeS_CyaY"/>
    <property type="match status" value="1"/>
</dbReference>
<dbReference type="PANTHER" id="PTHR16821:SF2">
    <property type="entry name" value="FRATAXIN, MITOCHONDRIAL"/>
    <property type="match status" value="1"/>
</dbReference>
<dbReference type="InterPro" id="IPR020895">
    <property type="entry name" value="Frataxin_CS"/>
</dbReference>
<dbReference type="SMART" id="SM01219">
    <property type="entry name" value="Frataxin_Cyay"/>
    <property type="match status" value="1"/>
</dbReference>
<sequence length="107" mass="12231">MKDADYHELIDTLFISIEEALDVCEVDIDYEGAGGIMTLTMLNHTKIILNKQPPLQQLWVATKFNGHHFNYTNNLWIDERTGVEFFAFFDEAISKQAGQPVKLNLQG</sequence>
<reference evidence="6" key="1">
    <citation type="journal article" date="2014" name="Environ. Microbiol.">
        <title>Comparative genomics of the marine bacterial genus Glaciecola reveals the high degree of genomic diversity and genomic characteristic for cold adaptation.</title>
        <authorList>
            <person name="Qin Q.L."/>
            <person name="Xie B.B."/>
            <person name="Yu Y."/>
            <person name="Shu Y.L."/>
            <person name="Rong J.C."/>
            <person name="Zhang Y.J."/>
            <person name="Zhao D.L."/>
            <person name="Chen X.L."/>
            <person name="Zhang X.Y."/>
            <person name="Chen B."/>
            <person name="Zhou B.C."/>
            <person name="Zhang Y.Z."/>
        </authorList>
    </citation>
    <scope>NUCLEOTIDE SEQUENCE [LARGE SCALE GENOMIC DNA]</scope>
    <source>
        <strain evidence="6">ACAM 615</strain>
    </source>
</reference>
<evidence type="ECO:0000256" key="4">
    <source>
        <dbReference type="HAMAP-Rule" id="MF_00142"/>
    </source>
</evidence>
<dbReference type="InterPro" id="IPR036524">
    <property type="entry name" value="Frataxin/CyaY_sf"/>
</dbReference>
<evidence type="ECO:0000313" key="6">
    <source>
        <dbReference type="Proteomes" id="UP000006251"/>
    </source>
</evidence>
<dbReference type="InterPro" id="IPR002908">
    <property type="entry name" value="Frataxin/CyaY"/>
</dbReference>
<dbReference type="RefSeq" id="WP_006008303.1">
    <property type="nucleotide sequence ID" value="NZ_AUAV01000013.1"/>
</dbReference>
<dbReference type="GO" id="GO:0016226">
    <property type="term" value="P:iron-sulfur cluster assembly"/>
    <property type="evidence" value="ECO:0007669"/>
    <property type="project" value="UniProtKB-UniRule"/>
</dbReference>
<dbReference type="CDD" id="cd00503">
    <property type="entry name" value="Frataxin"/>
    <property type="match status" value="1"/>
</dbReference>
<keyword evidence="3 4" id="KW-0408">Iron</keyword>
<dbReference type="SUPFAM" id="SSF55387">
    <property type="entry name" value="Frataxin/Nqo15-like"/>
    <property type="match status" value="1"/>
</dbReference>
<dbReference type="PROSITE" id="PS50810">
    <property type="entry name" value="FRATAXIN_2"/>
    <property type="match status" value="1"/>
</dbReference>
<comment type="function">
    <text evidence="4">Involved in iron-sulfur (Fe-S) cluster assembly. May act as a regulator of Fe-S biogenesis.</text>
</comment>
<dbReference type="Gene3D" id="3.30.920.10">
    <property type="entry name" value="Frataxin/CyaY"/>
    <property type="match status" value="1"/>
</dbReference>
<dbReference type="PANTHER" id="PTHR16821">
    <property type="entry name" value="FRATAXIN"/>
    <property type="match status" value="1"/>
</dbReference>
<dbReference type="Proteomes" id="UP000006251">
    <property type="component" value="Unassembled WGS sequence"/>
</dbReference>
<proteinExistence type="inferred from homology"/>
<dbReference type="GO" id="GO:0005829">
    <property type="term" value="C:cytosol"/>
    <property type="evidence" value="ECO:0007669"/>
    <property type="project" value="TreeGrafter"/>
</dbReference>
<evidence type="ECO:0000313" key="5">
    <source>
        <dbReference type="EMBL" id="GAC27085.1"/>
    </source>
</evidence>
<evidence type="ECO:0000256" key="2">
    <source>
        <dbReference type="ARBA" id="ARBA00022723"/>
    </source>
</evidence>
<dbReference type="InterPro" id="IPR047584">
    <property type="entry name" value="CyaY"/>
</dbReference>
<dbReference type="STRING" id="1121922.GCA_000428905_02482"/>
<keyword evidence="2 4" id="KW-0479">Metal-binding</keyword>
<dbReference type="HAMAP" id="MF_00142">
    <property type="entry name" value="CyaY"/>
    <property type="match status" value="1"/>
</dbReference>
<dbReference type="EMBL" id="BAEQ01000004">
    <property type="protein sequence ID" value="GAC27085.1"/>
    <property type="molecule type" value="Genomic_DNA"/>
</dbReference>
<keyword evidence="6" id="KW-1185">Reference proteome</keyword>
<comment type="caution">
    <text evidence="5">The sequence shown here is derived from an EMBL/GenBank/DDBJ whole genome shotgun (WGS) entry which is preliminary data.</text>
</comment>
<protein>
    <recommendedName>
        <fullName evidence="4">Iron-sulfur cluster assembly protein CyaY</fullName>
    </recommendedName>
</protein>
<name>K6ZUS3_9ALTE</name>
<dbReference type="GO" id="GO:0008199">
    <property type="term" value="F:ferric iron binding"/>
    <property type="evidence" value="ECO:0007669"/>
    <property type="project" value="InterPro"/>
</dbReference>
<comment type="similarity">
    <text evidence="1 4">Belongs to the frataxin family.</text>
</comment>
<dbReference type="OrthoDB" id="285675at2"/>
<evidence type="ECO:0000256" key="1">
    <source>
        <dbReference type="ARBA" id="ARBA00008183"/>
    </source>
</evidence>
<dbReference type="GO" id="GO:0008198">
    <property type="term" value="F:ferrous iron binding"/>
    <property type="evidence" value="ECO:0007669"/>
    <property type="project" value="TreeGrafter"/>
</dbReference>
<dbReference type="PROSITE" id="PS01344">
    <property type="entry name" value="FRATAXIN_1"/>
    <property type="match status" value="1"/>
</dbReference>
<organism evidence="5 6">
    <name type="scientific">Brumicola pallidula DSM 14239 = ACAM 615</name>
    <dbReference type="NCBI Taxonomy" id="1121922"/>
    <lineage>
        <taxon>Bacteria</taxon>
        <taxon>Pseudomonadati</taxon>
        <taxon>Pseudomonadota</taxon>
        <taxon>Gammaproteobacteria</taxon>
        <taxon>Alteromonadales</taxon>
        <taxon>Alteromonadaceae</taxon>
        <taxon>Brumicola</taxon>
    </lineage>
</organism>
<evidence type="ECO:0000256" key="3">
    <source>
        <dbReference type="ARBA" id="ARBA00023004"/>
    </source>
</evidence>
<accession>K6ZUS3</accession>
<dbReference type="Pfam" id="PF01491">
    <property type="entry name" value="Frataxin_Cyay"/>
    <property type="match status" value="1"/>
</dbReference>